<reference evidence="5 6" key="1">
    <citation type="submission" date="2018-04" db="EMBL/GenBank/DDBJ databases">
        <title>Genomic Encyclopedia of Archaeal and Bacterial Type Strains, Phase II (KMG-II): from individual species to whole genera.</title>
        <authorList>
            <person name="Goeker M."/>
        </authorList>
    </citation>
    <scope>NUCLEOTIDE SEQUENCE [LARGE SCALE GENOMIC DNA]</scope>
    <source>
        <strain evidence="5 6">DSM 18064</strain>
    </source>
</reference>
<accession>A0A2T5BSQ1</accession>
<dbReference type="InterPro" id="IPR043519">
    <property type="entry name" value="NT_sf"/>
</dbReference>
<dbReference type="Pfam" id="PF10335">
    <property type="entry name" value="DUF294_C"/>
    <property type="match status" value="1"/>
</dbReference>
<dbReference type="Pfam" id="PF03445">
    <property type="entry name" value="DUF294"/>
    <property type="match status" value="1"/>
</dbReference>
<dbReference type="RefSeq" id="WP_107892123.1">
    <property type="nucleotide sequence ID" value="NZ_NHSI01000024.1"/>
</dbReference>
<dbReference type="InterPro" id="IPR000595">
    <property type="entry name" value="cNMP-bd_dom"/>
</dbReference>
<evidence type="ECO:0000256" key="1">
    <source>
        <dbReference type="ARBA" id="ARBA00023122"/>
    </source>
</evidence>
<dbReference type="CDD" id="cd05401">
    <property type="entry name" value="NT_GlnE_GlnD_like"/>
    <property type="match status" value="1"/>
</dbReference>
<dbReference type="Proteomes" id="UP000243859">
    <property type="component" value="Unassembled WGS sequence"/>
</dbReference>
<evidence type="ECO:0000259" key="3">
    <source>
        <dbReference type="PROSITE" id="PS50042"/>
    </source>
</evidence>
<evidence type="ECO:0000256" key="2">
    <source>
        <dbReference type="PROSITE-ProRule" id="PRU00703"/>
    </source>
</evidence>
<dbReference type="InterPro" id="IPR014710">
    <property type="entry name" value="RmlC-like_jellyroll"/>
</dbReference>
<dbReference type="Gene3D" id="3.10.580.10">
    <property type="entry name" value="CBS-domain"/>
    <property type="match status" value="1"/>
</dbReference>
<dbReference type="InterPro" id="IPR046342">
    <property type="entry name" value="CBS_dom_sf"/>
</dbReference>
<dbReference type="PANTHER" id="PTHR43080">
    <property type="entry name" value="CBS DOMAIN-CONTAINING PROTEIN CBSX3, MITOCHONDRIAL"/>
    <property type="match status" value="1"/>
</dbReference>
<dbReference type="GO" id="GO:0008773">
    <property type="term" value="F:[protein-PII] uridylyltransferase activity"/>
    <property type="evidence" value="ECO:0007669"/>
    <property type="project" value="InterPro"/>
</dbReference>
<dbReference type="InterPro" id="IPR005105">
    <property type="entry name" value="GlnD_Uridyltrans_N"/>
</dbReference>
<dbReference type="SMART" id="SM00116">
    <property type="entry name" value="CBS"/>
    <property type="match status" value="2"/>
</dbReference>
<keyword evidence="1 2" id="KW-0129">CBS domain</keyword>
<feature type="domain" description="CBS" evidence="4">
    <location>
        <begin position="149"/>
        <end position="205"/>
    </location>
</feature>
<dbReference type="PROSITE" id="PS51371">
    <property type="entry name" value="CBS"/>
    <property type="match status" value="2"/>
</dbReference>
<dbReference type="Pfam" id="PF00027">
    <property type="entry name" value="cNMP_binding"/>
    <property type="match status" value="1"/>
</dbReference>
<evidence type="ECO:0000313" key="5">
    <source>
        <dbReference type="EMBL" id="PTN02366.1"/>
    </source>
</evidence>
<dbReference type="CDD" id="cd04587">
    <property type="entry name" value="CBS_pair_CAP-ED_NT_Pol-beta-like_DUF294_assoc"/>
    <property type="match status" value="1"/>
</dbReference>
<sequence>MPDSDLLASLRRHPPFDTLPDSALPLLEGGLTRISAAPGHVVFALGTRLEGLYVIEAGGVDLEDDSAEPISHRGPGDVIGQKGLMLLGRATLTARVTGPARLLRVRKDCFYDLLDEVPDFAAWFDRAPPARPQALASAGLTALQVSDLMAKTPVTCPVSAVIADVARLMRAHRISSVVVMEGDRHVGIVTARDLTNRVLAEGLSGAAPVRDVMTPDPITIAPDALGLDALMMLADHGISHLPVAERGRVVGMIGRTDLFRQQAATASHMIAEIASADSAGAMAGVVAQVPALLAQLVSAGTAPGPVCRRITDITDAVTRRLLALAEAQLGPAPVPYLWLACGSQGRREQTGQSDQDNCLILDDAATSGDDAYFAALAQIVSDGLHACGYVYCPGDMMATNPRWRQPRRVWRDYFSKWIGQPDTEAQMLASVMFDLRPISGEAALFEDLQAETLRMARANSIFVAHMVSNSIKHAPPLGLFRGFALIRSGEHKNMLDLKHSGVVPVVDLGRVYALRGAIEAVNTRERLEIARDTGVVSKAGALDLIDAYDLISETRLRHQARQIRAGQKPDNFMAPGQMSELERNHLRDAFTVIKTMQSAASQGRGTLG</sequence>
<keyword evidence="6" id="KW-1185">Reference proteome</keyword>
<dbReference type="InterPro" id="IPR018821">
    <property type="entry name" value="DUF294_put_nucleoTrafse_sb-bd"/>
</dbReference>
<dbReference type="InterPro" id="IPR018490">
    <property type="entry name" value="cNMP-bd_dom_sf"/>
</dbReference>
<dbReference type="CDD" id="cd00038">
    <property type="entry name" value="CAP_ED"/>
    <property type="match status" value="1"/>
</dbReference>
<dbReference type="EMBL" id="QAAA01000007">
    <property type="protein sequence ID" value="PTN02366.1"/>
    <property type="molecule type" value="Genomic_DNA"/>
</dbReference>
<dbReference type="AlphaFoldDB" id="A0A2T5BSQ1"/>
<gene>
    <name evidence="5" type="ORF">C8N32_107133</name>
</gene>
<dbReference type="InterPro" id="IPR051257">
    <property type="entry name" value="Diverse_CBS-Domain"/>
</dbReference>
<dbReference type="InterPro" id="IPR000644">
    <property type="entry name" value="CBS_dom"/>
</dbReference>
<dbReference type="SUPFAM" id="SSF54631">
    <property type="entry name" value="CBS-domain pair"/>
    <property type="match status" value="1"/>
</dbReference>
<feature type="domain" description="Cyclic nucleotide-binding" evidence="3">
    <location>
        <begin position="15"/>
        <end position="114"/>
    </location>
</feature>
<dbReference type="OrthoDB" id="9808528at2"/>
<comment type="caution">
    <text evidence="5">The sequence shown here is derived from an EMBL/GenBank/DDBJ whole genome shotgun (WGS) entry which is preliminary data.</text>
</comment>
<dbReference type="PROSITE" id="PS50042">
    <property type="entry name" value="CNMP_BINDING_3"/>
    <property type="match status" value="1"/>
</dbReference>
<evidence type="ECO:0000313" key="6">
    <source>
        <dbReference type="Proteomes" id="UP000243859"/>
    </source>
</evidence>
<dbReference type="SUPFAM" id="SSF51206">
    <property type="entry name" value="cAMP-binding domain-like"/>
    <property type="match status" value="1"/>
</dbReference>
<organism evidence="5 6">
    <name type="scientific">Rhodovulum imhoffii</name>
    <dbReference type="NCBI Taxonomy" id="365340"/>
    <lineage>
        <taxon>Bacteria</taxon>
        <taxon>Pseudomonadati</taxon>
        <taxon>Pseudomonadota</taxon>
        <taxon>Alphaproteobacteria</taxon>
        <taxon>Rhodobacterales</taxon>
        <taxon>Paracoccaceae</taxon>
        <taxon>Rhodovulum</taxon>
    </lineage>
</organism>
<feature type="domain" description="CBS" evidence="4">
    <location>
        <begin position="213"/>
        <end position="272"/>
    </location>
</feature>
<name>A0A2T5BSQ1_9RHOB</name>
<dbReference type="PANTHER" id="PTHR43080:SF2">
    <property type="entry name" value="CBS DOMAIN-CONTAINING PROTEIN"/>
    <property type="match status" value="1"/>
</dbReference>
<proteinExistence type="predicted"/>
<dbReference type="Gene3D" id="2.60.120.10">
    <property type="entry name" value="Jelly Rolls"/>
    <property type="match status" value="1"/>
</dbReference>
<dbReference type="Pfam" id="PF00571">
    <property type="entry name" value="CBS"/>
    <property type="match status" value="2"/>
</dbReference>
<dbReference type="SUPFAM" id="SSF81301">
    <property type="entry name" value="Nucleotidyltransferase"/>
    <property type="match status" value="1"/>
</dbReference>
<protein>
    <submittedName>
        <fullName evidence="5">CBS domain-containing protein</fullName>
    </submittedName>
</protein>
<evidence type="ECO:0000259" key="4">
    <source>
        <dbReference type="PROSITE" id="PS51371"/>
    </source>
</evidence>